<dbReference type="EMBL" id="CAJNOJ010000012">
    <property type="protein sequence ID" value="CAF0797638.1"/>
    <property type="molecule type" value="Genomic_DNA"/>
</dbReference>
<dbReference type="InterPro" id="IPR029062">
    <property type="entry name" value="Class_I_gatase-like"/>
</dbReference>
<evidence type="ECO:0000259" key="1">
    <source>
        <dbReference type="Pfam" id="PF09825"/>
    </source>
</evidence>
<evidence type="ECO:0000313" key="4">
    <source>
        <dbReference type="Proteomes" id="UP000663828"/>
    </source>
</evidence>
<dbReference type="Proteomes" id="UP000663828">
    <property type="component" value="Unassembled WGS sequence"/>
</dbReference>
<dbReference type="EMBL" id="CAJNOR010000692">
    <property type="protein sequence ID" value="CAF0983023.1"/>
    <property type="molecule type" value="Genomic_DNA"/>
</dbReference>
<dbReference type="OrthoDB" id="10250105at2759"/>
<feature type="domain" description="Biotin-protein ligase N-terminal" evidence="1">
    <location>
        <begin position="42"/>
        <end position="87"/>
    </location>
</feature>
<dbReference type="SUPFAM" id="SSF52317">
    <property type="entry name" value="Class I glutamine amidotransferase-like"/>
    <property type="match status" value="1"/>
</dbReference>
<accession>A0A814FNT2</accession>
<reference evidence="3" key="1">
    <citation type="submission" date="2021-02" db="EMBL/GenBank/DDBJ databases">
        <authorList>
            <person name="Nowell W R."/>
        </authorList>
    </citation>
    <scope>NUCLEOTIDE SEQUENCE</scope>
</reference>
<feature type="domain" description="Biotin-protein ligase N-terminal" evidence="1">
    <location>
        <begin position="118"/>
        <end position="196"/>
    </location>
</feature>
<sequence>MRIFIFTTNKINAISLISLFDNKEIAYTISSDITQLTGDYDVLIVPGGTAKRYQVHLRENGITLIQNFVANGGGYLGLCAGAYLASMNDIENRKNVGIGLLPVRYSLYGSNANIRANVTLTDAETNTTYKTTYHNGAVYQTDQLPTNVTVLATITDTDSSNSKFHDFLKNKATIIEGTYGKGRVVLCGPHIEVNAKAYLFSLIMSLVHR</sequence>
<gene>
    <name evidence="2" type="ORF">EDS130_LOCUS4682</name>
    <name evidence="3" type="ORF">XAT740_LOCUS12285</name>
</gene>
<dbReference type="Proteomes" id="UP000663852">
    <property type="component" value="Unassembled WGS sequence"/>
</dbReference>
<comment type="caution">
    <text evidence="3">The sequence shown here is derived from an EMBL/GenBank/DDBJ whole genome shotgun (WGS) entry which is preliminary data.</text>
</comment>
<dbReference type="Pfam" id="PF09825">
    <property type="entry name" value="BPL_N"/>
    <property type="match status" value="2"/>
</dbReference>
<evidence type="ECO:0000313" key="2">
    <source>
        <dbReference type="EMBL" id="CAF0797638.1"/>
    </source>
</evidence>
<dbReference type="AlphaFoldDB" id="A0A814FNT2"/>
<name>A0A814FNT2_ADIRI</name>
<dbReference type="InterPro" id="IPR019197">
    <property type="entry name" value="Biotin-prot_ligase_N"/>
</dbReference>
<proteinExistence type="predicted"/>
<keyword evidence="4" id="KW-1185">Reference proteome</keyword>
<organism evidence="3 4">
    <name type="scientific">Adineta ricciae</name>
    <name type="common">Rotifer</name>
    <dbReference type="NCBI Taxonomy" id="249248"/>
    <lineage>
        <taxon>Eukaryota</taxon>
        <taxon>Metazoa</taxon>
        <taxon>Spiralia</taxon>
        <taxon>Gnathifera</taxon>
        <taxon>Rotifera</taxon>
        <taxon>Eurotatoria</taxon>
        <taxon>Bdelloidea</taxon>
        <taxon>Adinetida</taxon>
        <taxon>Adinetidae</taxon>
        <taxon>Adineta</taxon>
    </lineage>
</organism>
<dbReference type="Gene3D" id="3.40.50.880">
    <property type="match status" value="1"/>
</dbReference>
<dbReference type="PROSITE" id="PS51273">
    <property type="entry name" value="GATASE_TYPE_1"/>
    <property type="match status" value="1"/>
</dbReference>
<evidence type="ECO:0000313" key="3">
    <source>
        <dbReference type="EMBL" id="CAF0983023.1"/>
    </source>
</evidence>
<protein>
    <recommendedName>
        <fullName evidence="1">Biotin-protein ligase N-terminal domain-containing protein</fullName>
    </recommendedName>
</protein>